<evidence type="ECO:0000256" key="11">
    <source>
        <dbReference type="HAMAP-Rule" id="MF_03154"/>
    </source>
</evidence>
<feature type="binding site" evidence="11">
    <location>
        <position position="131"/>
    </location>
    <ligand>
        <name>Ni(2+)</name>
        <dbReference type="ChEBI" id="CHEBI:49786"/>
        <note>for nickel-dependent acireductone dioxygenase activity</note>
    </ligand>
</feature>
<keyword evidence="8 11" id="KW-0408">Iron</keyword>
<keyword evidence="2 11" id="KW-0963">Cytoplasm</keyword>
<gene>
    <name evidence="11" type="primary">ADI1</name>
    <name evidence="12" type="ORF">AGOS_ADR021W</name>
</gene>
<dbReference type="OrthoDB" id="1867259at2759"/>
<dbReference type="GO" id="GO:0006555">
    <property type="term" value="P:methionine metabolic process"/>
    <property type="evidence" value="ECO:0000318"/>
    <property type="project" value="GO_Central"/>
</dbReference>
<keyword evidence="7 11" id="KW-0560">Oxidoreductase</keyword>
<dbReference type="CDD" id="cd02232">
    <property type="entry name" value="cupin_ARD"/>
    <property type="match status" value="1"/>
</dbReference>
<keyword evidence="5 11" id="KW-0479">Metal-binding</keyword>
<evidence type="ECO:0000256" key="4">
    <source>
        <dbReference type="ARBA" id="ARBA00022605"/>
    </source>
</evidence>
<dbReference type="EC" id="1.13.11.53" evidence="11"/>
<keyword evidence="9 11" id="KW-0486">Methionine biosynthesis</keyword>
<name>Q75A97_EREGS</name>
<reference evidence="12 13" key="1">
    <citation type="journal article" date="2004" name="Science">
        <title>The Ashbya gossypii genome as a tool for mapping the ancient Saccharomyces cerevisiae genome.</title>
        <authorList>
            <person name="Dietrich F.S."/>
            <person name="Voegeli S."/>
            <person name="Brachat S."/>
            <person name="Lerch A."/>
            <person name="Gates K."/>
            <person name="Steiner S."/>
            <person name="Mohr C."/>
            <person name="Pohlmann R."/>
            <person name="Luedi P."/>
            <person name="Choi S."/>
            <person name="Wing R.A."/>
            <person name="Flavier A."/>
            <person name="Gaffney T.D."/>
            <person name="Philippsen P."/>
        </authorList>
    </citation>
    <scope>NUCLEOTIDE SEQUENCE [LARGE SCALE GENOMIC DNA]</scope>
    <source>
        <strain evidence="13">ATCC 10895 / CBS 109.51 / FGSC 9923 / NRRL Y-1056</strain>
    </source>
</reference>
<feature type="binding site" evidence="11">
    <location>
        <position position="131"/>
    </location>
    <ligand>
        <name>Fe(2+)</name>
        <dbReference type="ChEBI" id="CHEBI:29033"/>
        <note>for iron-dependent acireductone dioxygenase activity</note>
    </ligand>
</feature>
<feature type="binding site" evidence="11">
    <location>
        <position position="85"/>
    </location>
    <ligand>
        <name>Fe(2+)</name>
        <dbReference type="ChEBI" id="CHEBI:29033"/>
        <note>for iron-dependent acireductone dioxygenase activity</note>
    </ligand>
</feature>
<feature type="binding site" evidence="11">
    <location>
        <position position="91"/>
    </location>
    <ligand>
        <name>Ni(2+)</name>
        <dbReference type="ChEBI" id="CHEBI:49786"/>
        <note>for nickel-dependent acireductone dioxygenase activity</note>
    </ligand>
</feature>
<evidence type="ECO:0000256" key="6">
    <source>
        <dbReference type="ARBA" id="ARBA00022964"/>
    </source>
</evidence>
<dbReference type="Pfam" id="PF03079">
    <property type="entry name" value="ARD"/>
    <property type="match status" value="1"/>
</dbReference>
<dbReference type="PANTHER" id="PTHR23418">
    <property type="entry name" value="ACIREDUCTONE DIOXYGENASE"/>
    <property type="match status" value="1"/>
</dbReference>
<keyword evidence="10 11" id="KW-0539">Nucleus</keyword>
<dbReference type="SUPFAM" id="SSF51182">
    <property type="entry name" value="RmlC-like cupins"/>
    <property type="match status" value="1"/>
</dbReference>
<evidence type="ECO:0000256" key="1">
    <source>
        <dbReference type="ARBA" id="ARBA00000428"/>
    </source>
</evidence>
<keyword evidence="4 11" id="KW-0028">Amino-acid biosynthesis</keyword>
<evidence type="ECO:0000256" key="2">
    <source>
        <dbReference type="ARBA" id="ARBA00022490"/>
    </source>
</evidence>
<dbReference type="GO" id="GO:0005506">
    <property type="term" value="F:iron ion binding"/>
    <property type="evidence" value="ECO:0007669"/>
    <property type="project" value="UniProtKB-UniRule"/>
</dbReference>
<dbReference type="UniPathway" id="UPA00904">
    <property type="reaction ID" value="UER00878"/>
</dbReference>
<evidence type="ECO:0000313" key="13">
    <source>
        <dbReference type="Proteomes" id="UP000000591"/>
    </source>
</evidence>
<dbReference type="OMA" id="WYMDESQ"/>
<dbReference type="GO" id="GO:0019509">
    <property type="term" value="P:L-methionine salvage from methylthioadenosine"/>
    <property type="evidence" value="ECO:0007669"/>
    <property type="project" value="UniProtKB-UniRule"/>
</dbReference>
<dbReference type="AlphaFoldDB" id="Q75A97"/>
<feature type="binding site" evidence="11">
    <location>
        <position position="91"/>
    </location>
    <ligand>
        <name>Fe(2+)</name>
        <dbReference type="ChEBI" id="CHEBI:29033"/>
        <note>for iron-dependent acireductone dioxygenase activity</note>
    </ligand>
</feature>
<comment type="function">
    <text evidence="11">Catalyzes 2 different reactions between oxygen and the acireductone 1,2-dihydroxy-3-keto-5-methylthiopentene (DHK-MTPene) depending upon the metal bound in the active site. Fe-containing acireductone dioxygenase (Fe-ARD) produces formate and 2-keto-4-methylthiobutyrate (KMTB), the alpha-ketoacid precursor of methionine in the methionine recycle pathway. Ni-containing acireductone dioxygenase (Ni-ARD) produces methylthiopropionate, carbon monoxide and formate, and does not lie on the methionine recycle pathway.</text>
</comment>
<feature type="binding site" evidence="11">
    <location>
        <position position="87"/>
    </location>
    <ligand>
        <name>Ni(2+)</name>
        <dbReference type="ChEBI" id="CHEBI:49786"/>
        <note>for nickel-dependent acireductone dioxygenase activity</note>
    </ligand>
</feature>
<protein>
    <recommendedName>
        <fullName evidence="11">Acireductone dioxygenase</fullName>
    </recommendedName>
    <alternativeName>
        <fullName evidence="11">Acireductone dioxygenase (Fe(2+)-requiring)</fullName>
        <shortName evidence="11">ARD'</shortName>
        <shortName evidence="11">Fe-ARD</shortName>
        <ecNumber evidence="11">1.13.11.54</ecNumber>
    </alternativeName>
    <alternativeName>
        <fullName evidence="11">Acireductone dioxygenase (Ni(2+)-requiring)</fullName>
        <shortName evidence="11">ARD</shortName>
        <shortName evidence="11">Ni-ARD</shortName>
        <ecNumber evidence="11">1.13.11.53</ecNumber>
    </alternativeName>
</protein>
<comment type="catalytic activity">
    <reaction evidence="1 11">
        <text>1,2-dihydroxy-5-(methylsulfanyl)pent-1-en-3-one + O2 = 4-methylsulfanyl-2-oxobutanoate + formate + 2 H(+)</text>
        <dbReference type="Rhea" id="RHEA:24504"/>
        <dbReference type="ChEBI" id="CHEBI:15378"/>
        <dbReference type="ChEBI" id="CHEBI:15379"/>
        <dbReference type="ChEBI" id="CHEBI:15740"/>
        <dbReference type="ChEBI" id="CHEBI:16723"/>
        <dbReference type="ChEBI" id="CHEBI:49252"/>
        <dbReference type="EC" id="1.13.11.54"/>
    </reaction>
</comment>
<comment type="similarity">
    <text evidence="11">Belongs to the acireductone dioxygenase (ARD) family.</text>
</comment>
<comment type="subcellular location">
    <subcellularLocation>
        <location evidence="11">Cytoplasm</location>
    </subcellularLocation>
    <subcellularLocation>
        <location evidence="11">Nucleus</location>
    </subcellularLocation>
</comment>
<proteinExistence type="inferred from homology"/>
<dbReference type="GeneID" id="4620373"/>
<dbReference type="Gene3D" id="2.60.120.10">
    <property type="entry name" value="Jelly Rolls"/>
    <property type="match status" value="1"/>
</dbReference>
<evidence type="ECO:0000313" key="12">
    <source>
        <dbReference type="EMBL" id="AAS51941.1"/>
    </source>
</evidence>
<dbReference type="GO" id="GO:0010308">
    <property type="term" value="F:acireductone dioxygenase (Ni2+-requiring) activity"/>
    <property type="evidence" value="ECO:0007669"/>
    <property type="project" value="UniProtKB-UniRule"/>
</dbReference>
<feature type="binding site" evidence="11">
    <location>
        <position position="87"/>
    </location>
    <ligand>
        <name>Fe(2+)</name>
        <dbReference type="ChEBI" id="CHEBI:29033"/>
        <note>for iron-dependent acireductone dioxygenase activity</note>
    </ligand>
</feature>
<dbReference type="HOGENOM" id="CLU_090154_1_0_1"/>
<evidence type="ECO:0000256" key="7">
    <source>
        <dbReference type="ARBA" id="ARBA00023002"/>
    </source>
</evidence>
<dbReference type="FunFam" id="2.60.120.10:FF:000099">
    <property type="entry name" value="1,2-dihydroxy-3-keto-5-methylthiopentene dioxygenase"/>
    <property type="match status" value="1"/>
</dbReference>
<evidence type="ECO:0000256" key="8">
    <source>
        <dbReference type="ARBA" id="ARBA00023004"/>
    </source>
</evidence>
<dbReference type="GO" id="GO:0010309">
    <property type="term" value="F:acireductone dioxygenase [iron(II)-requiring] activity"/>
    <property type="evidence" value="ECO:0000318"/>
    <property type="project" value="GO_Central"/>
</dbReference>
<dbReference type="InParanoid" id="Q75A97"/>
<dbReference type="FunCoup" id="Q75A97">
    <property type="interactions" value="296"/>
</dbReference>
<dbReference type="Proteomes" id="UP000000591">
    <property type="component" value="Chromosome IV"/>
</dbReference>
<evidence type="ECO:0000256" key="3">
    <source>
        <dbReference type="ARBA" id="ARBA00022596"/>
    </source>
</evidence>
<dbReference type="InterPro" id="IPR014710">
    <property type="entry name" value="RmlC-like_jellyroll"/>
</dbReference>
<dbReference type="EC" id="1.13.11.54" evidence="11"/>
<dbReference type="InterPro" id="IPR004313">
    <property type="entry name" value="ARD"/>
</dbReference>
<comment type="catalytic activity">
    <reaction evidence="11">
        <text>1,2-dihydroxy-5-(methylsulfanyl)pent-1-en-3-one + O2 = 3-(methylsulfanyl)propanoate + CO + formate + 2 H(+)</text>
        <dbReference type="Rhea" id="RHEA:14161"/>
        <dbReference type="ChEBI" id="CHEBI:15378"/>
        <dbReference type="ChEBI" id="CHEBI:15379"/>
        <dbReference type="ChEBI" id="CHEBI:15740"/>
        <dbReference type="ChEBI" id="CHEBI:17245"/>
        <dbReference type="ChEBI" id="CHEBI:49016"/>
        <dbReference type="ChEBI" id="CHEBI:49252"/>
        <dbReference type="EC" id="1.13.11.53"/>
    </reaction>
</comment>
<dbReference type="EMBL" id="AE016817">
    <property type="protein sequence ID" value="AAS51941.1"/>
    <property type="molecule type" value="Genomic_DNA"/>
</dbReference>
<evidence type="ECO:0000256" key="9">
    <source>
        <dbReference type="ARBA" id="ARBA00023167"/>
    </source>
</evidence>
<evidence type="ECO:0000256" key="10">
    <source>
        <dbReference type="ARBA" id="ARBA00023242"/>
    </source>
</evidence>
<dbReference type="InterPro" id="IPR027496">
    <property type="entry name" value="ARD_euk"/>
</dbReference>
<keyword evidence="13" id="KW-1185">Reference proteome</keyword>
<organism evidence="12 13">
    <name type="scientific">Eremothecium gossypii (strain ATCC 10895 / CBS 109.51 / FGSC 9923 / NRRL Y-1056)</name>
    <name type="common">Yeast</name>
    <name type="synonym">Ashbya gossypii</name>
    <dbReference type="NCBI Taxonomy" id="284811"/>
    <lineage>
        <taxon>Eukaryota</taxon>
        <taxon>Fungi</taxon>
        <taxon>Dikarya</taxon>
        <taxon>Ascomycota</taxon>
        <taxon>Saccharomycotina</taxon>
        <taxon>Saccharomycetes</taxon>
        <taxon>Saccharomycetales</taxon>
        <taxon>Saccharomycetaceae</taxon>
        <taxon>Eremothecium</taxon>
    </lineage>
</organism>
<keyword evidence="6 11" id="KW-0223">Dioxygenase</keyword>
<comment type="cofactor">
    <cofactor evidence="11">
        <name>Fe(2+)</name>
        <dbReference type="ChEBI" id="CHEBI:29033"/>
    </cofactor>
    <cofactor evidence="11">
        <name>Ni(2+)</name>
        <dbReference type="ChEBI" id="CHEBI:49786"/>
    </cofactor>
    <text evidence="11">Binds either 1 Fe or Ni cation per monomer. Iron-binding promotes an acireductone dioxygenase reaction producing 2-keto-4-methylthiobutyrate, while nickel-binding promotes an acireductone dioxygenase reaction producing 3-(methylsulfanyl)propanoate.</text>
</comment>
<accession>Q75A97</accession>
<dbReference type="RefSeq" id="NP_984117.1">
    <property type="nucleotide sequence ID" value="NM_209470.1"/>
</dbReference>
<sequence length="176" mass="20153">MVEAYVHDNNTHVDCRAPHHSGKSVSLERLASLGVFYRHCRSQDEVDAVACARHYSNRDEVTISPASFPSEDAFRDKLAVFYTEHLHEDEEIRYALAGEGYFDLRDATTGDWIRVKLTTGDLLIVPAGIYHRFTVTESNFIRAQRLFKDEPKWQAFNRPEGDARPVHKEYLASLAI</sequence>
<comment type="pathway">
    <text evidence="11">Amino-acid biosynthesis; L-methionine biosynthesis via salvage pathway; L-methionine from S-methyl-5-thio-alpha-D-ribose 1-phosphate: step 5/6.</text>
</comment>
<dbReference type="PANTHER" id="PTHR23418:SF0">
    <property type="entry name" value="ACIREDUCTONE DIOXYGENASE"/>
    <property type="match status" value="1"/>
</dbReference>
<dbReference type="KEGG" id="ago:AGOS_ADR021W"/>
<feature type="binding site" evidence="11">
    <location>
        <position position="85"/>
    </location>
    <ligand>
        <name>Ni(2+)</name>
        <dbReference type="ChEBI" id="CHEBI:49786"/>
        <note>for nickel-dependent acireductone dioxygenase activity</note>
    </ligand>
</feature>
<reference evidence="13" key="2">
    <citation type="journal article" date="2013" name="G3 (Bethesda)">
        <title>Genomes of Ashbya fungi isolated from insects reveal four mating-type loci, numerous translocations, lack of transposons, and distinct gene duplications.</title>
        <authorList>
            <person name="Dietrich F.S."/>
            <person name="Voegeli S."/>
            <person name="Kuo S."/>
            <person name="Philippsen P."/>
        </authorList>
    </citation>
    <scope>GENOME REANNOTATION</scope>
    <source>
        <strain evidence="13">ATCC 10895 / CBS 109.51 / FGSC 9923 / NRRL Y-1056</strain>
    </source>
</reference>
<dbReference type="HAMAP" id="MF_03154">
    <property type="entry name" value="Salvage_MtnD_euk"/>
    <property type="match status" value="1"/>
</dbReference>
<dbReference type="InterPro" id="IPR011051">
    <property type="entry name" value="RmlC_Cupin_sf"/>
</dbReference>
<dbReference type="GO" id="GO:0016151">
    <property type="term" value="F:nickel cation binding"/>
    <property type="evidence" value="ECO:0007669"/>
    <property type="project" value="UniProtKB-UniRule"/>
</dbReference>
<evidence type="ECO:0000256" key="5">
    <source>
        <dbReference type="ARBA" id="ARBA00022723"/>
    </source>
</evidence>
<dbReference type="GO" id="GO:0005737">
    <property type="term" value="C:cytoplasm"/>
    <property type="evidence" value="ECO:0007669"/>
    <property type="project" value="UniProtKB-SubCell"/>
</dbReference>
<keyword evidence="3 11" id="KW-0533">Nickel</keyword>
<dbReference type="eggNOG" id="KOG2107">
    <property type="taxonomic scope" value="Eukaryota"/>
</dbReference>
<dbReference type="STRING" id="284811.Q75A97"/>
<dbReference type="GO" id="GO:0005634">
    <property type="term" value="C:nucleus"/>
    <property type="evidence" value="ECO:0007669"/>
    <property type="project" value="UniProtKB-SubCell"/>
</dbReference>